<dbReference type="AlphaFoldDB" id="A0AAD2JG79"/>
<name>A0AAD2JG79_9STRA</name>
<organism evidence="1 2">
    <name type="scientific">Cylindrotheca closterium</name>
    <dbReference type="NCBI Taxonomy" id="2856"/>
    <lineage>
        <taxon>Eukaryota</taxon>
        <taxon>Sar</taxon>
        <taxon>Stramenopiles</taxon>
        <taxon>Ochrophyta</taxon>
        <taxon>Bacillariophyta</taxon>
        <taxon>Bacillariophyceae</taxon>
        <taxon>Bacillariophycidae</taxon>
        <taxon>Bacillariales</taxon>
        <taxon>Bacillariaceae</taxon>
        <taxon>Cylindrotheca</taxon>
    </lineage>
</organism>
<dbReference type="Proteomes" id="UP001295423">
    <property type="component" value="Unassembled WGS sequence"/>
</dbReference>
<keyword evidence="2" id="KW-1185">Reference proteome</keyword>
<accession>A0AAD2JG79</accession>
<protein>
    <submittedName>
        <fullName evidence="1">Uncharacterized protein</fullName>
    </submittedName>
</protein>
<dbReference type="EMBL" id="CAKOGP040001717">
    <property type="protein sequence ID" value="CAJ1946898.1"/>
    <property type="molecule type" value="Genomic_DNA"/>
</dbReference>
<comment type="caution">
    <text evidence="1">The sequence shown here is derived from an EMBL/GenBank/DDBJ whole genome shotgun (WGS) entry which is preliminary data.</text>
</comment>
<reference evidence="1" key="1">
    <citation type="submission" date="2023-08" db="EMBL/GenBank/DDBJ databases">
        <authorList>
            <person name="Audoor S."/>
            <person name="Bilcke G."/>
        </authorList>
    </citation>
    <scope>NUCLEOTIDE SEQUENCE</scope>
</reference>
<evidence type="ECO:0000313" key="2">
    <source>
        <dbReference type="Proteomes" id="UP001295423"/>
    </source>
</evidence>
<evidence type="ECO:0000313" key="1">
    <source>
        <dbReference type="EMBL" id="CAJ1946898.1"/>
    </source>
</evidence>
<proteinExistence type="predicted"/>
<gene>
    <name evidence="1" type="ORF">CYCCA115_LOCUS10890</name>
</gene>
<sequence length="226" mass="25776">MQSAFDRATQGGSKDEEIKLLSYHGLSAINTTLFPSWNSYFEALLEEQDVTIVKFEYEIDITPSSLCSRLISANGQGNDQYRTNLLFLYQPMDGEPLPSPLRKGNFDLLMLFTLQESIHRVLNTAEDDADLTLLRNIYVEKRDSYFVGSVDYGRAEDFLVELLESSCSGHLQDEEVASVDPLRVVKLVLHTQATMAMELIEVALETPNEHLEIRRRQLQRLLQIET</sequence>